<dbReference type="InterPro" id="IPR034087">
    <property type="entry name" value="C/VIF1"/>
</dbReference>
<comment type="caution">
    <text evidence="6">The sequence shown here is derived from an EMBL/GenBank/DDBJ whole genome shotgun (WGS) entry which is preliminary data.</text>
</comment>
<evidence type="ECO:0000256" key="2">
    <source>
        <dbReference type="ARBA" id="ARBA00023157"/>
    </source>
</evidence>
<dbReference type="InterPro" id="IPR006501">
    <property type="entry name" value="Pectinesterase_inhib_dom"/>
</dbReference>
<evidence type="ECO:0000256" key="1">
    <source>
        <dbReference type="ARBA" id="ARBA00022729"/>
    </source>
</evidence>
<keyword evidence="7" id="KW-1185">Reference proteome</keyword>
<name>A0ABD3UR44_9LAMI</name>
<dbReference type="SMART" id="SM00856">
    <property type="entry name" value="PMEI"/>
    <property type="match status" value="1"/>
</dbReference>
<evidence type="ECO:0000313" key="7">
    <source>
        <dbReference type="Proteomes" id="UP001634393"/>
    </source>
</evidence>
<organism evidence="6 7">
    <name type="scientific">Penstemon smallii</name>
    <dbReference type="NCBI Taxonomy" id="265156"/>
    <lineage>
        <taxon>Eukaryota</taxon>
        <taxon>Viridiplantae</taxon>
        <taxon>Streptophyta</taxon>
        <taxon>Embryophyta</taxon>
        <taxon>Tracheophyta</taxon>
        <taxon>Spermatophyta</taxon>
        <taxon>Magnoliopsida</taxon>
        <taxon>eudicotyledons</taxon>
        <taxon>Gunneridae</taxon>
        <taxon>Pentapetalae</taxon>
        <taxon>asterids</taxon>
        <taxon>lamiids</taxon>
        <taxon>Lamiales</taxon>
        <taxon>Plantaginaceae</taxon>
        <taxon>Cheloneae</taxon>
        <taxon>Penstemon</taxon>
    </lineage>
</organism>
<dbReference type="Proteomes" id="UP001634393">
    <property type="component" value="Unassembled WGS sequence"/>
</dbReference>
<reference evidence="6 7" key="1">
    <citation type="submission" date="2024-12" db="EMBL/GenBank/DDBJ databases">
        <title>The unique morphological basis and parallel evolutionary history of personate flowers in Penstemon.</title>
        <authorList>
            <person name="Depatie T.H."/>
            <person name="Wessinger C.A."/>
        </authorList>
    </citation>
    <scope>NUCLEOTIDE SEQUENCE [LARGE SCALE GENOMIC DNA]</scope>
    <source>
        <strain evidence="6">WTNN_2</strain>
        <tissue evidence="6">Leaf</tissue>
    </source>
</reference>
<gene>
    <name evidence="6" type="ORF">ACJIZ3_013432</name>
</gene>
<evidence type="ECO:0000256" key="4">
    <source>
        <dbReference type="SAM" id="SignalP"/>
    </source>
</evidence>
<dbReference type="CDD" id="cd15796">
    <property type="entry name" value="CIF_like"/>
    <property type="match status" value="1"/>
</dbReference>
<dbReference type="EMBL" id="JBJXBP010000001">
    <property type="protein sequence ID" value="KAL3851550.1"/>
    <property type="molecule type" value="Genomic_DNA"/>
</dbReference>
<keyword evidence="2" id="KW-1015">Disulfide bond</keyword>
<accession>A0ABD3UR44</accession>
<evidence type="ECO:0000313" key="6">
    <source>
        <dbReference type="EMBL" id="KAL3851550.1"/>
    </source>
</evidence>
<dbReference type="PANTHER" id="PTHR35357">
    <property type="entry name" value="OS02G0537100 PROTEIN"/>
    <property type="match status" value="1"/>
</dbReference>
<keyword evidence="1 4" id="KW-0732">Signal</keyword>
<feature type="domain" description="Pectinesterase inhibitor" evidence="5">
    <location>
        <begin position="22"/>
        <end position="166"/>
    </location>
</feature>
<dbReference type="FunFam" id="1.20.140.40:FF:000009">
    <property type="entry name" value="Invertase/pectin methylesterase inhibitor family protein"/>
    <property type="match status" value="1"/>
</dbReference>
<dbReference type="AlphaFoldDB" id="A0ABD3UR44"/>
<dbReference type="Pfam" id="PF04043">
    <property type="entry name" value="PMEI"/>
    <property type="match status" value="1"/>
</dbReference>
<evidence type="ECO:0000259" key="5">
    <source>
        <dbReference type="SMART" id="SM00856"/>
    </source>
</evidence>
<evidence type="ECO:0000256" key="3">
    <source>
        <dbReference type="ARBA" id="ARBA00038471"/>
    </source>
</evidence>
<dbReference type="SUPFAM" id="SSF101148">
    <property type="entry name" value="Plant invertase/pectin methylesterase inhibitor"/>
    <property type="match status" value="1"/>
</dbReference>
<dbReference type="Gene3D" id="1.20.140.40">
    <property type="entry name" value="Invertase/pectin methylesterase inhibitor family protein"/>
    <property type="match status" value="1"/>
</dbReference>
<protein>
    <recommendedName>
        <fullName evidence="5">Pectinesterase inhibitor domain-containing protein</fullName>
    </recommendedName>
</protein>
<proteinExistence type="inferred from homology"/>
<comment type="similarity">
    <text evidence="3">Belongs to the PMEI family.</text>
</comment>
<dbReference type="NCBIfam" id="TIGR01614">
    <property type="entry name" value="PME_inhib"/>
    <property type="match status" value="1"/>
</dbReference>
<feature type="chain" id="PRO_5044744091" description="Pectinesterase inhibitor domain-containing protein" evidence="4">
    <location>
        <begin position="16"/>
        <end position="171"/>
    </location>
</feature>
<sequence length="171" mass="18421">MKFSVILATILQLHGIMITQFQDQSLIETTCKNTPNYELCFSTLTANPLSATADVEGLGLIMVDSVKAKAETVLSLINELDDTQFMIKGALQQCTLSYRAVLKADVPEAVAGLTKGVPKFAEFGMTDAAWEAEICEGSFGKAAVPVSPLSEVNKEMHDLAKIAVAIIRNLL</sequence>
<dbReference type="InterPro" id="IPR035513">
    <property type="entry name" value="Invertase/methylesterase_inhib"/>
</dbReference>
<feature type="signal peptide" evidence="4">
    <location>
        <begin position="1"/>
        <end position="15"/>
    </location>
</feature>
<dbReference type="PANTHER" id="PTHR35357:SF8">
    <property type="entry name" value="OS01G0111000 PROTEIN"/>
    <property type="match status" value="1"/>
</dbReference>